<evidence type="ECO:0000256" key="2">
    <source>
        <dbReference type="SAM" id="MobiDB-lite"/>
    </source>
</evidence>
<keyword evidence="5" id="KW-1185">Reference proteome</keyword>
<feature type="transmembrane region" description="Helical" evidence="1">
    <location>
        <begin position="75"/>
        <end position="97"/>
    </location>
</feature>
<comment type="function">
    <text evidence="1">Plays a role in determining ER morphology.</text>
</comment>
<feature type="region of interest" description="Disordered" evidence="2">
    <location>
        <begin position="157"/>
        <end position="229"/>
    </location>
</feature>
<protein>
    <recommendedName>
        <fullName evidence="1">Endoplasmic reticulum junction formation protein lunapark</fullName>
    </recommendedName>
</protein>
<gene>
    <name evidence="4" type="ORF">M427DRAFT_41643</name>
</gene>
<evidence type="ECO:0000256" key="1">
    <source>
        <dbReference type="RuleBase" id="RU367073"/>
    </source>
</evidence>
<feature type="domain" description="Lunapark zinc ribbon" evidence="3">
    <location>
        <begin position="277"/>
        <end position="319"/>
    </location>
</feature>
<dbReference type="GO" id="GO:0098826">
    <property type="term" value="C:endoplasmic reticulum tubular network membrane"/>
    <property type="evidence" value="ECO:0007669"/>
    <property type="project" value="UniProtKB-UniRule"/>
</dbReference>
<dbReference type="InterPro" id="IPR040115">
    <property type="entry name" value="Lnp"/>
</dbReference>
<keyword evidence="1" id="KW-1133">Transmembrane helix</keyword>
<dbReference type="OMA" id="KEPENSH"/>
<dbReference type="GO" id="GO:0071788">
    <property type="term" value="P:endoplasmic reticulum tubular network maintenance"/>
    <property type="evidence" value="ECO:0007669"/>
    <property type="project" value="UniProtKB-UniRule"/>
</dbReference>
<comment type="domain">
    <text evidence="1">The C4-type zinc finger motif is necessary both for its ER three-way tubular junction localization and formation.</text>
</comment>
<keyword evidence="1" id="KW-0863">Zinc-finger</keyword>
<dbReference type="Pfam" id="PF10058">
    <property type="entry name" value="Zn_ribbon_10"/>
    <property type="match status" value="1"/>
</dbReference>
<feature type="transmembrane region" description="Helical" evidence="1">
    <location>
        <begin position="42"/>
        <end position="63"/>
    </location>
</feature>
<dbReference type="PANTHER" id="PTHR22166:SF12">
    <property type="entry name" value="ENDOPLASMIC RETICULUM JUNCTION FORMATION PROTEIN LUNAPARK"/>
    <property type="match status" value="1"/>
</dbReference>
<keyword evidence="1" id="KW-0479">Metal-binding</keyword>
<keyword evidence="1" id="KW-0256">Endoplasmic reticulum</keyword>
<reference evidence="4 5" key="1">
    <citation type="journal article" date="2015" name="Genome Biol. Evol.">
        <title>Phylogenomic analyses indicate that early fungi evolved digesting cell walls of algal ancestors of land plants.</title>
        <authorList>
            <person name="Chang Y."/>
            <person name="Wang S."/>
            <person name="Sekimoto S."/>
            <person name="Aerts A.L."/>
            <person name="Choi C."/>
            <person name="Clum A."/>
            <person name="LaButti K.M."/>
            <person name="Lindquist E.A."/>
            <person name="Yee Ngan C."/>
            <person name="Ohm R.A."/>
            <person name="Salamov A.A."/>
            <person name="Grigoriev I.V."/>
            <person name="Spatafora J.W."/>
            <person name="Berbee M.L."/>
        </authorList>
    </citation>
    <scope>NUCLEOTIDE SEQUENCE [LARGE SCALE GENOMIC DNA]</scope>
    <source>
        <strain evidence="4 5">JEL478</strain>
    </source>
</reference>
<feature type="compositionally biased region" description="Polar residues" evidence="2">
    <location>
        <begin position="191"/>
        <end position="207"/>
    </location>
</feature>
<proteinExistence type="inferred from homology"/>
<keyword evidence="1" id="KW-0812">Transmembrane</keyword>
<comment type="similarity">
    <text evidence="1">Belongs to the lunapark family.</text>
</comment>
<sequence>MFSADSGSNFEEQLGELDTRIRRAEIALSELRLQRQTVISQWHLYSIGVWAAYLTWFVLYGWGAGNMDTTKMGEIAAIPGAAVVIYYVGVLISGFYIRRQQFEESNLDVLKRKKKEKACSWSGSSVEELKKMTKFYETQRLLEKYDENAARNAALANQDELHPPGHSSQRRSPSNQRHPSAARNDGPRQPNVDQAGSSMQPGGSPNRPQVHGFPAQQSTPVAPNNPPLLSDSQYAALAAQLPPESRPDTPAVDTLHGSLAPGPYDSGYNLALGPRPWFDRIFDAIIGDHLDGPNNKYALICTRCHVHNGLASPLEFESIGQLRVGRVCYARLTRLTMG</sequence>
<evidence type="ECO:0000259" key="3">
    <source>
        <dbReference type="Pfam" id="PF10058"/>
    </source>
</evidence>
<keyword evidence="1" id="KW-0472">Membrane</keyword>
<evidence type="ECO:0000313" key="5">
    <source>
        <dbReference type="Proteomes" id="UP000070544"/>
    </source>
</evidence>
<dbReference type="EMBL" id="KQ965737">
    <property type="protein sequence ID" value="KXS19775.1"/>
    <property type="molecule type" value="Genomic_DNA"/>
</dbReference>
<comment type="subcellular location">
    <subcellularLocation>
        <location evidence="1">Endoplasmic reticulum membrane</location>
        <topology evidence="1">Multi-pass membrane protein</topology>
    </subcellularLocation>
</comment>
<dbReference type="OrthoDB" id="1725934at2759"/>
<name>A0A139ATF5_GONPJ</name>
<dbReference type="GO" id="GO:0008270">
    <property type="term" value="F:zinc ion binding"/>
    <property type="evidence" value="ECO:0007669"/>
    <property type="project" value="UniProtKB-KW"/>
</dbReference>
<accession>A0A139ATF5</accession>
<dbReference type="PANTHER" id="PTHR22166">
    <property type="entry name" value="ENDOPLASMIC RETICULUM JUNCTION FORMATION PROTEIN LUNAPARK"/>
    <property type="match status" value="1"/>
</dbReference>
<dbReference type="AlphaFoldDB" id="A0A139ATF5"/>
<dbReference type="InterPro" id="IPR019273">
    <property type="entry name" value="Lunapark_Znf"/>
</dbReference>
<keyword evidence="1" id="KW-0862">Zinc</keyword>
<dbReference type="STRING" id="1344416.A0A139ATF5"/>
<feature type="compositionally biased region" description="Polar residues" evidence="2">
    <location>
        <begin position="166"/>
        <end position="178"/>
    </location>
</feature>
<dbReference type="Proteomes" id="UP000070544">
    <property type="component" value="Unassembled WGS sequence"/>
</dbReference>
<evidence type="ECO:0000313" key="4">
    <source>
        <dbReference type="EMBL" id="KXS19775.1"/>
    </source>
</evidence>
<dbReference type="GO" id="GO:1903373">
    <property type="term" value="P:positive regulation of endoplasmic reticulum tubular network organization"/>
    <property type="evidence" value="ECO:0007669"/>
    <property type="project" value="UniProtKB-UniRule"/>
</dbReference>
<organism evidence="4 5">
    <name type="scientific">Gonapodya prolifera (strain JEL478)</name>
    <name type="common">Monoblepharis prolifera</name>
    <dbReference type="NCBI Taxonomy" id="1344416"/>
    <lineage>
        <taxon>Eukaryota</taxon>
        <taxon>Fungi</taxon>
        <taxon>Fungi incertae sedis</taxon>
        <taxon>Chytridiomycota</taxon>
        <taxon>Chytridiomycota incertae sedis</taxon>
        <taxon>Monoblepharidomycetes</taxon>
        <taxon>Monoblepharidales</taxon>
        <taxon>Gonapodyaceae</taxon>
        <taxon>Gonapodya</taxon>
    </lineage>
</organism>